<evidence type="ECO:0000313" key="3">
    <source>
        <dbReference type="Proteomes" id="UP000004949"/>
    </source>
</evidence>
<evidence type="ECO:0008006" key="4">
    <source>
        <dbReference type="Google" id="ProtNLM"/>
    </source>
</evidence>
<dbReference type="eggNOG" id="COG3629">
    <property type="taxonomic scope" value="Bacteria"/>
</dbReference>
<dbReference type="GO" id="GO:0003677">
    <property type="term" value="F:DNA binding"/>
    <property type="evidence" value="ECO:0007669"/>
    <property type="project" value="InterPro"/>
</dbReference>
<protein>
    <recommendedName>
        <fullName evidence="4">Bacterial transcriptional activator domain-containing protein</fullName>
    </recommendedName>
</protein>
<dbReference type="EMBL" id="AGQV01000010">
    <property type="protein sequence ID" value="EHH67304.1"/>
    <property type="molecule type" value="Genomic_DNA"/>
</dbReference>
<dbReference type="PANTHER" id="PTHR35807">
    <property type="entry name" value="TRANSCRIPTIONAL REGULATOR REDD-RELATED"/>
    <property type="match status" value="1"/>
</dbReference>
<accession>G6XLP9</accession>
<dbReference type="Gene3D" id="1.10.10.10">
    <property type="entry name" value="Winged helix-like DNA-binding domain superfamily/Winged helix DNA-binding domain"/>
    <property type="match status" value="1"/>
</dbReference>
<keyword evidence="3" id="KW-1185">Reference proteome</keyword>
<dbReference type="InterPro" id="IPR011990">
    <property type="entry name" value="TPR-like_helical_dom_sf"/>
</dbReference>
<evidence type="ECO:0000256" key="1">
    <source>
        <dbReference type="SAM" id="MobiDB-lite"/>
    </source>
</evidence>
<proteinExistence type="predicted"/>
<dbReference type="InterPro" id="IPR016032">
    <property type="entry name" value="Sig_transdc_resp-reg_C-effctor"/>
</dbReference>
<dbReference type="Gene3D" id="1.25.40.10">
    <property type="entry name" value="Tetratricopeptide repeat domain"/>
    <property type="match status" value="1"/>
</dbReference>
<gene>
    <name evidence="2" type="ORF">GMO_22980</name>
</gene>
<sequence>MKTMPSFAEAASVRGQGMRTEKMKVSTMSEHSARSAREADPTLLRLKLFGQMEARTLGGESVLPVGGKTRALLAILALSDRKPVLRSRLAELLWSRRPDEMARASLRQEIHRLQDVLSPLGVEVIDVQRHSLALKPALTSVDTERVLNSTSRSLENLPSPDEILLGELTGLDPAFDDWLEEQRHRLTQHLHMLHEAFLRDCNDLEQAEEVANRLLKLDEHNEAAWRVRIQTALQKGEQARATYIAEQLLERCGDKAYEQMLAPATCALVASIFPKNEQHQTKDDISPEVFSETGVPLPGPGSLFETANQRPDPLLRPPLQFEGKSVFPLEQRISVLILSPFGEVETPGQEMGFLLGDQLEEFFVQMDVFNVIAWPEDFSPDPLNAVAAYRALGADYVISGVLRGRNGGTGRLVLRIMDIRGGGGIVWGTHYDFPLDELLAAAEGLASPAEAMQWGILLVEARRTATRAEDDLSPLGWTLRAFLLFSRYDVRLFPGTGKLLEKAVEKAPDNDFITFLYSLHCYFWHLNEWDNAERVHLQRGIEAARAKLVLQPVGAGSNLLLAACLLLAPDMRPFAVSIAQAVLSAQEEQESIAPSSHLCIWRMTYHLTENDFASAAVIARDLLRNPYRSPFVELLKPCIMKVLLFAGDYQEVISLGRLMAGLYPNYPVTLVYYLIALVEEGGKAAEIAQVRNHLLRLVPGLTVRKILAHLSNFPTGHHKVLEQGLLKGGLAAG</sequence>
<reference evidence="2 3" key="1">
    <citation type="submission" date="2011-10" db="EMBL/GenBank/DDBJ databases">
        <title>Genome sequence of Gluconobacter morbifer G707, isolated from Drosophila gut.</title>
        <authorList>
            <person name="Lee W.-J."/>
            <person name="Kim E.-K."/>
        </authorList>
    </citation>
    <scope>NUCLEOTIDE SEQUENCE [LARGE SCALE GENOMIC DNA]</scope>
    <source>
        <strain evidence="2 3">G707</strain>
    </source>
</reference>
<comment type="caution">
    <text evidence="2">The sequence shown here is derived from an EMBL/GenBank/DDBJ whole genome shotgun (WGS) entry which is preliminary data.</text>
</comment>
<dbReference type="PATRIC" id="fig|1088869.3.peg.2291"/>
<feature type="region of interest" description="Disordered" evidence="1">
    <location>
        <begin position="1"/>
        <end position="21"/>
    </location>
</feature>
<dbReference type="STRING" id="1088869.GMO_22980"/>
<dbReference type="InterPro" id="IPR036388">
    <property type="entry name" value="WH-like_DNA-bd_sf"/>
</dbReference>
<dbReference type="GO" id="GO:0006355">
    <property type="term" value="P:regulation of DNA-templated transcription"/>
    <property type="evidence" value="ECO:0007669"/>
    <property type="project" value="InterPro"/>
</dbReference>
<dbReference type="InterPro" id="IPR051677">
    <property type="entry name" value="AfsR-DnrI-RedD_regulator"/>
</dbReference>
<evidence type="ECO:0000313" key="2">
    <source>
        <dbReference type="EMBL" id="EHH67304.1"/>
    </source>
</evidence>
<organism evidence="2 3">
    <name type="scientific">Gluconobacter morbifer G707</name>
    <dbReference type="NCBI Taxonomy" id="1088869"/>
    <lineage>
        <taxon>Bacteria</taxon>
        <taxon>Pseudomonadati</taxon>
        <taxon>Pseudomonadota</taxon>
        <taxon>Alphaproteobacteria</taxon>
        <taxon>Acetobacterales</taxon>
        <taxon>Acetobacteraceae</taxon>
        <taxon>Gluconobacter</taxon>
    </lineage>
</organism>
<dbReference type="Proteomes" id="UP000004949">
    <property type="component" value="Unassembled WGS sequence"/>
</dbReference>
<name>G6XLP9_9PROT</name>
<dbReference type="AlphaFoldDB" id="G6XLP9"/>
<dbReference type="SUPFAM" id="SSF46894">
    <property type="entry name" value="C-terminal effector domain of the bipartite response regulators"/>
    <property type="match status" value="1"/>
</dbReference>